<evidence type="ECO:0000313" key="1">
    <source>
        <dbReference type="EMBL" id="KAF2106452.1"/>
    </source>
</evidence>
<organism evidence="1 2">
    <name type="scientific">Lophiotrema nucula</name>
    <dbReference type="NCBI Taxonomy" id="690887"/>
    <lineage>
        <taxon>Eukaryota</taxon>
        <taxon>Fungi</taxon>
        <taxon>Dikarya</taxon>
        <taxon>Ascomycota</taxon>
        <taxon>Pezizomycotina</taxon>
        <taxon>Dothideomycetes</taxon>
        <taxon>Pleosporomycetidae</taxon>
        <taxon>Pleosporales</taxon>
        <taxon>Lophiotremataceae</taxon>
        <taxon>Lophiotrema</taxon>
    </lineage>
</organism>
<dbReference type="EMBL" id="ML977362">
    <property type="protein sequence ID" value="KAF2106452.1"/>
    <property type="molecule type" value="Genomic_DNA"/>
</dbReference>
<reference evidence="1" key="1">
    <citation type="journal article" date="2020" name="Stud. Mycol.">
        <title>101 Dothideomycetes genomes: a test case for predicting lifestyles and emergence of pathogens.</title>
        <authorList>
            <person name="Haridas S."/>
            <person name="Albert R."/>
            <person name="Binder M."/>
            <person name="Bloem J."/>
            <person name="Labutti K."/>
            <person name="Salamov A."/>
            <person name="Andreopoulos B."/>
            <person name="Baker S."/>
            <person name="Barry K."/>
            <person name="Bills G."/>
            <person name="Bluhm B."/>
            <person name="Cannon C."/>
            <person name="Castanera R."/>
            <person name="Culley D."/>
            <person name="Daum C."/>
            <person name="Ezra D."/>
            <person name="Gonzalez J."/>
            <person name="Henrissat B."/>
            <person name="Kuo A."/>
            <person name="Liang C."/>
            <person name="Lipzen A."/>
            <person name="Lutzoni F."/>
            <person name="Magnuson J."/>
            <person name="Mondo S."/>
            <person name="Nolan M."/>
            <person name="Ohm R."/>
            <person name="Pangilinan J."/>
            <person name="Park H.-J."/>
            <person name="Ramirez L."/>
            <person name="Alfaro M."/>
            <person name="Sun H."/>
            <person name="Tritt A."/>
            <person name="Yoshinaga Y."/>
            <person name="Zwiers L.-H."/>
            <person name="Turgeon B."/>
            <person name="Goodwin S."/>
            <person name="Spatafora J."/>
            <person name="Crous P."/>
            <person name="Grigoriev I."/>
        </authorList>
    </citation>
    <scope>NUCLEOTIDE SEQUENCE</scope>
    <source>
        <strain evidence="1">CBS 627.86</strain>
    </source>
</reference>
<dbReference type="Proteomes" id="UP000799770">
    <property type="component" value="Unassembled WGS sequence"/>
</dbReference>
<dbReference type="AlphaFoldDB" id="A0A6A5YGR3"/>
<proteinExistence type="predicted"/>
<name>A0A6A5YGR3_9PLEO</name>
<gene>
    <name evidence="1" type="ORF">BDV96DRAFT_331877</name>
</gene>
<evidence type="ECO:0000313" key="2">
    <source>
        <dbReference type="Proteomes" id="UP000799770"/>
    </source>
</evidence>
<keyword evidence="2" id="KW-1185">Reference proteome</keyword>
<accession>A0A6A5YGR3</accession>
<protein>
    <submittedName>
        <fullName evidence="1">Uncharacterized protein</fullName>
    </submittedName>
</protein>
<sequence length="189" mass="21135">MRLACFQSVSAWNSRAAPIDLYSPFSFLSSAGESLSVTPQLPQAVASATSFLFSFRDQAVLQPDNFTCHDNPSGASLTTFAIRRGPEILSATDDWSRPLVWRLQYPYPTDLISDPGLCSIRRFHLHCTQNYFEDSSHPSLHLIPLSICPFPNRTCFSPHLLLVISLILLSNHNDKSSPHARSATRQMEK</sequence>